<gene>
    <name evidence="1" type="primary">ORF47683</name>
</gene>
<feature type="non-terminal residue" evidence="1">
    <location>
        <position position="67"/>
    </location>
</feature>
<name>A0A0B6Z3N8_9EUPU</name>
<sequence>TVMMKEKCELETANRDKCKAVHLLKKQMDSLQYHIQILKKSKEEQAAELIRLKEMKMSTRFSQRKML</sequence>
<protein>
    <submittedName>
        <fullName evidence="1">Uncharacterized protein</fullName>
    </submittedName>
</protein>
<organism evidence="1">
    <name type="scientific">Arion vulgaris</name>
    <dbReference type="NCBI Taxonomy" id="1028688"/>
    <lineage>
        <taxon>Eukaryota</taxon>
        <taxon>Metazoa</taxon>
        <taxon>Spiralia</taxon>
        <taxon>Lophotrochozoa</taxon>
        <taxon>Mollusca</taxon>
        <taxon>Gastropoda</taxon>
        <taxon>Heterobranchia</taxon>
        <taxon>Euthyneura</taxon>
        <taxon>Panpulmonata</taxon>
        <taxon>Eupulmonata</taxon>
        <taxon>Stylommatophora</taxon>
        <taxon>Helicina</taxon>
        <taxon>Arionoidea</taxon>
        <taxon>Arionidae</taxon>
        <taxon>Arion</taxon>
    </lineage>
</organism>
<evidence type="ECO:0000313" key="1">
    <source>
        <dbReference type="EMBL" id="CEK63249.1"/>
    </source>
</evidence>
<proteinExistence type="predicted"/>
<reference evidence="1" key="1">
    <citation type="submission" date="2014-12" db="EMBL/GenBank/DDBJ databases">
        <title>Insight into the proteome of Arion vulgaris.</title>
        <authorList>
            <person name="Aradska J."/>
            <person name="Bulat T."/>
            <person name="Smidak R."/>
            <person name="Sarate P."/>
            <person name="Gangsoo J."/>
            <person name="Sialana F."/>
            <person name="Bilban M."/>
            <person name="Lubec G."/>
        </authorList>
    </citation>
    <scope>NUCLEOTIDE SEQUENCE</scope>
    <source>
        <tissue evidence="1">Skin</tissue>
    </source>
</reference>
<accession>A0A0B6Z3N8</accession>
<dbReference type="EMBL" id="HACG01016384">
    <property type="protein sequence ID" value="CEK63249.1"/>
    <property type="molecule type" value="Transcribed_RNA"/>
</dbReference>
<dbReference type="AlphaFoldDB" id="A0A0B6Z3N8"/>
<feature type="non-terminal residue" evidence="1">
    <location>
        <position position="1"/>
    </location>
</feature>